<accession>A0A6S7AXE6</accession>
<dbReference type="EMBL" id="CADIKM010000001">
    <property type="protein sequence ID" value="CAB3776259.1"/>
    <property type="molecule type" value="Genomic_DNA"/>
</dbReference>
<evidence type="ECO:0000313" key="3">
    <source>
        <dbReference type="Proteomes" id="UP000494115"/>
    </source>
</evidence>
<name>A0A6S7AXE6_9BURK</name>
<dbReference type="Proteomes" id="UP000494115">
    <property type="component" value="Unassembled WGS sequence"/>
</dbReference>
<protein>
    <submittedName>
        <fullName evidence="2">Uncharacterized protein</fullName>
    </submittedName>
</protein>
<sequence>MKYLSINLCATPYRPAPFGMLFAGLGMLALAWALMAEARVSALEIQIEQQQRARRTQQRRQDTSIRKPAAPGKEGIVIAAQGHALMPSLLWLERTWNKNVIYERIEVDNTSRTQRIEIVAHDSETLYGLMDSLLKLPQISQVTLLRQQSANDAVQPTLQLQWRAGGR</sequence>
<dbReference type="AlphaFoldDB" id="A0A6S7AXE6"/>
<keyword evidence="1" id="KW-0175">Coiled coil</keyword>
<gene>
    <name evidence="2" type="ORF">LMG28138_00114</name>
</gene>
<keyword evidence="3" id="KW-1185">Reference proteome</keyword>
<proteinExistence type="predicted"/>
<evidence type="ECO:0000256" key="1">
    <source>
        <dbReference type="SAM" id="Coils"/>
    </source>
</evidence>
<evidence type="ECO:0000313" key="2">
    <source>
        <dbReference type="EMBL" id="CAB3776259.1"/>
    </source>
</evidence>
<dbReference type="RefSeq" id="WP_175102682.1">
    <property type="nucleotide sequence ID" value="NZ_CADIKM010000001.1"/>
</dbReference>
<feature type="coiled-coil region" evidence="1">
    <location>
        <begin position="33"/>
        <end position="60"/>
    </location>
</feature>
<organism evidence="2 3">
    <name type="scientific">Pararobbsia alpina</name>
    <dbReference type="NCBI Taxonomy" id="621374"/>
    <lineage>
        <taxon>Bacteria</taxon>
        <taxon>Pseudomonadati</taxon>
        <taxon>Pseudomonadota</taxon>
        <taxon>Betaproteobacteria</taxon>
        <taxon>Burkholderiales</taxon>
        <taxon>Burkholderiaceae</taxon>
        <taxon>Pararobbsia</taxon>
    </lineage>
</organism>
<reference evidence="2 3" key="1">
    <citation type="submission" date="2020-04" db="EMBL/GenBank/DDBJ databases">
        <authorList>
            <person name="De Canck E."/>
        </authorList>
    </citation>
    <scope>NUCLEOTIDE SEQUENCE [LARGE SCALE GENOMIC DNA]</scope>
    <source>
        <strain evidence="2 3">LMG 28138</strain>
    </source>
</reference>